<gene>
    <name evidence="1" type="ORF">HQM25_10455</name>
</gene>
<sequence>MIEIRDGPTGDRGRACVPMLGGEPLGKRFDQLSHKGAQPVGSLRDATSCGPWKIVADRDRHYLADSAFCGEPGKRQRHREFRLRMRDGRVPVAANHFVRFNQIVRDWNMREEARPDV</sequence>
<name>A0A7D4TNK9_9MICO</name>
<dbReference type="EMBL" id="CP054038">
    <property type="protein sequence ID" value="QKJ19742.1"/>
    <property type="molecule type" value="Genomic_DNA"/>
</dbReference>
<evidence type="ECO:0000313" key="1">
    <source>
        <dbReference type="EMBL" id="QKJ19742.1"/>
    </source>
</evidence>
<dbReference type="RefSeq" id="WP_172990179.1">
    <property type="nucleotide sequence ID" value="NZ_CP054038.1"/>
</dbReference>
<dbReference type="AlphaFoldDB" id="A0A7D4TNK9"/>
<proteinExistence type="predicted"/>
<protein>
    <submittedName>
        <fullName evidence="1">Uncharacterized protein</fullName>
    </submittedName>
</protein>
<reference evidence="1 2" key="1">
    <citation type="submission" date="2020-05" db="EMBL/GenBank/DDBJ databases">
        <title>Strain PA2F3 complete genome.</title>
        <authorList>
            <person name="Kim Y.-S."/>
            <person name="Kim S.-J."/>
            <person name="Jung H.-k."/>
            <person name="Kim S.-E."/>
            <person name="Kim K.-H."/>
        </authorList>
    </citation>
    <scope>NUCLEOTIDE SEQUENCE [LARGE SCALE GENOMIC DNA]</scope>
    <source>
        <strain evidence="1 2">PA2F3</strain>
    </source>
</reference>
<dbReference type="Proteomes" id="UP000502498">
    <property type="component" value="Chromosome"/>
</dbReference>
<organism evidence="1 2">
    <name type="scientific">Microbacterium hominis</name>
    <dbReference type="NCBI Taxonomy" id="162426"/>
    <lineage>
        <taxon>Bacteria</taxon>
        <taxon>Bacillati</taxon>
        <taxon>Actinomycetota</taxon>
        <taxon>Actinomycetes</taxon>
        <taxon>Micrococcales</taxon>
        <taxon>Microbacteriaceae</taxon>
        <taxon>Microbacterium</taxon>
    </lineage>
</organism>
<accession>A0A7D4TNK9</accession>
<evidence type="ECO:0000313" key="2">
    <source>
        <dbReference type="Proteomes" id="UP000502498"/>
    </source>
</evidence>